<dbReference type="EMBL" id="CM056743">
    <property type="protein sequence ID" value="KAJ8670680.1"/>
    <property type="molecule type" value="Genomic_DNA"/>
</dbReference>
<gene>
    <name evidence="1" type="ORF">QAD02_001939</name>
</gene>
<organism evidence="1 2">
    <name type="scientific">Eretmocerus hayati</name>
    <dbReference type="NCBI Taxonomy" id="131215"/>
    <lineage>
        <taxon>Eukaryota</taxon>
        <taxon>Metazoa</taxon>
        <taxon>Ecdysozoa</taxon>
        <taxon>Arthropoda</taxon>
        <taxon>Hexapoda</taxon>
        <taxon>Insecta</taxon>
        <taxon>Pterygota</taxon>
        <taxon>Neoptera</taxon>
        <taxon>Endopterygota</taxon>
        <taxon>Hymenoptera</taxon>
        <taxon>Apocrita</taxon>
        <taxon>Proctotrupomorpha</taxon>
        <taxon>Chalcidoidea</taxon>
        <taxon>Aphelinidae</taxon>
        <taxon>Aphelininae</taxon>
        <taxon>Eretmocerus</taxon>
    </lineage>
</organism>
<proteinExistence type="predicted"/>
<evidence type="ECO:0000313" key="2">
    <source>
        <dbReference type="Proteomes" id="UP001239111"/>
    </source>
</evidence>
<accession>A0ACC2NM99</accession>
<comment type="caution">
    <text evidence="1">The sequence shown here is derived from an EMBL/GenBank/DDBJ whole genome shotgun (WGS) entry which is preliminary data.</text>
</comment>
<reference evidence="1" key="1">
    <citation type="submission" date="2023-04" db="EMBL/GenBank/DDBJ databases">
        <title>A chromosome-level genome assembly of the parasitoid wasp Eretmocerus hayati.</title>
        <authorList>
            <person name="Zhong Y."/>
            <person name="Liu S."/>
            <person name="Liu Y."/>
        </authorList>
    </citation>
    <scope>NUCLEOTIDE SEQUENCE</scope>
    <source>
        <strain evidence="1">ZJU_SS_LIU_2023</strain>
    </source>
</reference>
<evidence type="ECO:0000313" key="1">
    <source>
        <dbReference type="EMBL" id="KAJ8670680.1"/>
    </source>
</evidence>
<protein>
    <submittedName>
        <fullName evidence="1">Uncharacterized protein</fullName>
    </submittedName>
</protein>
<name>A0ACC2NM99_9HYME</name>
<keyword evidence="2" id="KW-1185">Reference proteome</keyword>
<dbReference type="Proteomes" id="UP001239111">
    <property type="component" value="Chromosome 3"/>
</dbReference>
<sequence>MKNGDAVSRVDGKIVFPADDLDDDIRQQFIPTLETSCKNSTFCEDIPNYPSDLVKTALRMNKNLESLSGVDLVPDVVHRVNIPPEDVPLCEYREELVYPKAAQSKDKEWLFVVNEGDFVQGVRIEKCKTESSTCTLIDGFAEGYKTSCKQKYIYRQLVAVSQNGLLKQEKFRFPASCCCHIKFTGNPFMRLGIGMSETTTASSLKPME</sequence>